<dbReference type="CDD" id="cd02976">
    <property type="entry name" value="NrdH"/>
    <property type="match status" value="1"/>
</dbReference>
<reference evidence="3" key="1">
    <citation type="submission" date="2017-09" db="EMBL/GenBank/DDBJ databases">
        <title>Depth-based differentiation of microbial function through sediment-hosted aquifers and enrichment of novel symbionts in the deep terrestrial subsurface.</title>
        <authorList>
            <person name="Probst A.J."/>
            <person name="Ladd B."/>
            <person name="Jarett J.K."/>
            <person name="Geller-Mcgrath D.E."/>
            <person name="Sieber C.M.K."/>
            <person name="Emerson J.B."/>
            <person name="Anantharaman K."/>
            <person name="Thomas B.C."/>
            <person name="Malmstrom R."/>
            <person name="Stieglmeier M."/>
            <person name="Klingl A."/>
            <person name="Woyke T."/>
            <person name="Ryan C.M."/>
            <person name="Banfield J.F."/>
        </authorList>
    </citation>
    <scope>NUCLEOTIDE SEQUENCE [LARGE SCALE GENOMIC DNA]</scope>
</reference>
<dbReference type="Proteomes" id="UP000229675">
    <property type="component" value="Unassembled WGS sequence"/>
</dbReference>
<organism evidence="2 3">
    <name type="scientific">Candidatus Nealsonbacteria bacterium CG09_land_8_20_14_0_10_42_14</name>
    <dbReference type="NCBI Taxonomy" id="1974707"/>
    <lineage>
        <taxon>Bacteria</taxon>
        <taxon>Candidatus Nealsoniibacteriota</taxon>
    </lineage>
</organism>
<feature type="domain" description="Glutaredoxin" evidence="1">
    <location>
        <begin position="4"/>
        <end position="44"/>
    </location>
</feature>
<gene>
    <name evidence="2" type="ORF">COT59_01780</name>
</gene>
<name>A0A2H0WX33_9BACT</name>
<dbReference type="InterPro" id="IPR036249">
    <property type="entry name" value="Thioredoxin-like_sf"/>
</dbReference>
<proteinExistence type="predicted"/>
<dbReference type="InterPro" id="IPR002109">
    <property type="entry name" value="Glutaredoxin"/>
</dbReference>
<protein>
    <submittedName>
        <fullName evidence="2">NrdH-redoxin</fullName>
    </submittedName>
</protein>
<dbReference type="AlphaFoldDB" id="A0A2H0WX33"/>
<accession>A0A2H0WX33</accession>
<sequence length="45" mass="5318">MPKVRVFSTPACPYCYTLKEWLKEHQIEFEDVDVATNAQAREEMI</sequence>
<dbReference type="EMBL" id="PEZD01000039">
    <property type="protein sequence ID" value="PIS17236.1"/>
    <property type="molecule type" value="Genomic_DNA"/>
</dbReference>
<evidence type="ECO:0000313" key="3">
    <source>
        <dbReference type="Proteomes" id="UP000229675"/>
    </source>
</evidence>
<dbReference type="Gene3D" id="3.40.30.10">
    <property type="entry name" value="Glutaredoxin"/>
    <property type="match status" value="1"/>
</dbReference>
<comment type="caution">
    <text evidence="2">The sequence shown here is derived from an EMBL/GenBank/DDBJ whole genome shotgun (WGS) entry which is preliminary data.</text>
</comment>
<evidence type="ECO:0000313" key="2">
    <source>
        <dbReference type="EMBL" id="PIS17236.1"/>
    </source>
</evidence>
<dbReference type="PROSITE" id="PS51354">
    <property type="entry name" value="GLUTAREDOXIN_2"/>
    <property type="match status" value="1"/>
</dbReference>
<dbReference type="SUPFAM" id="SSF52833">
    <property type="entry name" value="Thioredoxin-like"/>
    <property type="match status" value="1"/>
</dbReference>
<evidence type="ECO:0000259" key="1">
    <source>
        <dbReference type="Pfam" id="PF00462"/>
    </source>
</evidence>
<dbReference type="Pfam" id="PF00462">
    <property type="entry name" value="Glutaredoxin"/>
    <property type="match status" value="1"/>
</dbReference>
<feature type="non-terminal residue" evidence="2">
    <location>
        <position position="45"/>
    </location>
</feature>